<dbReference type="GO" id="GO:0004357">
    <property type="term" value="F:glutamate-cysteine ligase activity"/>
    <property type="evidence" value="ECO:0007669"/>
    <property type="project" value="InterPro"/>
</dbReference>
<keyword evidence="3" id="KW-1185">Reference proteome</keyword>
<dbReference type="EMBL" id="LIUF01000001">
    <property type="protein sequence ID" value="KOX94431.1"/>
    <property type="molecule type" value="Genomic_DNA"/>
</dbReference>
<dbReference type="Gene3D" id="3.30.590.20">
    <property type="match status" value="1"/>
</dbReference>
<dbReference type="AlphaFoldDB" id="A0A0M9ANT5"/>
<dbReference type="SUPFAM" id="SSF55931">
    <property type="entry name" value="Glutamine synthetase/guanido kinase"/>
    <property type="match status" value="1"/>
</dbReference>
<dbReference type="Proteomes" id="UP000037729">
    <property type="component" value="Unassembled WGS sequence"/>
</dbReference>
<protein>
    <submittedName>
        <fullName evidence="1">Glutamate--cysteine ligase</fullName>
    </submittedName>
</protein>
<gene>
    <name evidence="1" type="ORF">AMS69_00810</name>
    <name evidence="2" type="ORF">GOC83_14670</name>
</gene>
<dbReference type="Pfam" id="PF04107">
    <property type="entry name" value="GCS2"/>
    <property type="match status" value="1"/>
</dbReference>
<dbReference type="PANTHER" id="PTHR36510:SF1">
    <property type="entry name" value="GLUTAMATE--CYSTEINE LIGASE 2-RELATED"/>
    <property type="match status" value="1"/>
</dbReference>
<dbReference type="InterPro" id="IPR006336">
    <property type="entry name" value="GCS2"/>
</dbReference>
<accession>A0A0M9ANT5</accession>
<comment type="caution">
    <text evidence="1">The sequence shown here is derived from an EMBL/GenBank/DDBJ whole genome shotgun (WGS) entry which is preliminary data.</text>
</comment>
<dbReference type="GO" id="GO:0042398">
    <property type="term" value="P:modified amino acid biosynthetic process"/>
    <property type="evidence" value="ECO:0007669"/>
    <property type="project" value="InterPro"/>
</dbReference>
<name>A0A0M9ANT5_9EURY</name>
<dbReference type="PATRIC" id="fig|1705562.3.peg.1099"/>
<dbReference type="STRING" id="1705562.AMS69_00810"/>
<dbReference type="EMBL" id="WOWB01000001">
    <property type="protein sequence ID" value="NLV07374.1"/>
    <property type="molecule type" value="Genomic_DNA"/>
</dbReference>
<sequence>MSVHESEPIRRSIEVEYWVVDDAGRLVEPGALVDATPGAEREFVEPLLEVKTTPCETATELHEELFDRLGDVLRRADDLGKRLVPLSTPVNADEIQELPSDRTRIQNRVIGDDFEYVRHCAGTHIHVEQQPGRAIDQLNALIAVDPALALVSSSPYFRGRRLADSARSKLYRWMAYNSVPHQGWLWSYLDDTEEWDRRLERRYDDFVTAAIDAGIDRRTVAANFDPESAIWTPVQLRAEFGTVEWRSPDAALPSQVLQLADDVASLMDHLRETEVRIDGATGRVTDDEIVLPEFDAVLEYANDAIRDGVSTDSVRSYLDRMGFDVDAYDPVAPTFDRPEPVTASDAREIRLEHADRLQDDVRQAAPVALD</sequence>
<dbReference type="OrthoDB" id="156252at2157"/>
<dbReference type="PANTHER" id="PTHR36510">
    <property type="entry name" value="GLUTAMATE--CYSTEINE LIGASE 2-RELATED"/>
    <property type="match status" value="1"/>
</dbReference>
<organism evidence="1 3">
    <name type="scientific">Haloarcula rubripromontorii</name>
    <dbReference type="NCBI Taxonomy" id="1705562"/>
    <lineage>
        <taxon>Archaea</taxon>
        <taxon>Methanobacteriati</taxon>
        <taxon>Methanobacteriota</taxon>
        <taxon>Stenosarchaea group</taxon>
        <taxon>Halobacteria</taxon>
        <taxon>Halobacteriales</taxon>
        <taxon>Haloarculaceae</taxon>
        <taxon>Haloarcula</taxon>
    </lineage>
</organism>
<proteinExistence type="predicted"/>
<evidence type="ECO:0000313" key="3">
    <source>
        <dbReference type="Proteomes" id="UP000037729"/>
    </source>
</evidence>
<evidence type="ECO:0000313" key="2">
    <source>
        <dbReference type="EMBL" id="NLV07374.1"/>
    </source>
</evidence>
<dbReference type="InterPro" id="IPR014746">
    <property type="entry name" value="Gln_synth/guanido_kin_cat_dom"/>
</dbReference>
<dbReference type="InterPro" id="IPR050141">
    <property type="entry name" value="GCL_type2/YbdK_subfam"/>
</dbReference>
<evidence type="ECO:0000313" key="1">
    <source>
        <dbReference type="EMBL" id="KOX94431.1"/>
    </source>
</evidence>
<keyword evidence="1" id="KW-0436">Ligase</keyword>
<reference evidence="1 3" key="1">
    <citation type="submission" date="2015-08" db="EMBL/GenBank/DDBJ databases">
        <title>Genomes of Isolates from Cabo Rojo, PR.</title>
        <authorList>
            <person name="Sanchez-Nieves R.L."/>
            <person name="Montalvo-Rodriguez R."/>
        </authorList>
    </citation>
    <scope>NUCLEOTIDE SEQUENCE [LARGE SCALE GENOMIC DNA]</scope>
    <source>
        <strain evidence="1 3">SL3</strain>
    </source>
</reference>
<reference evidence="2" key="2">
    <citation type="submission" date="2019-12" db="EMBL/GenBank/DDBJ databases">
        <title>The whole-genome sequencing of Haloarcula japonica strain pws8.</title>
        <authorList>
            <person name="Verma D.K."/>
            <person name="Gopal K."/>
            <person name="Prasad E.S."/>
        </authorList>
    </citation>
    <scope>NUCLEOTIDE SEQUENCE</scope>
    <source>
        <strain evidence="2">Pws8</strain>
    </source>
</reference>
<dbReference type="Proteomes" id="UP000610611">
    <property type="component" value="Unassembled WGS sequence"/>
</dbReference>
<dbReference type="RefSeq" id="WP_053966203.1">
    <property type="nucleotide sequence ID" value="NZ_LIUF01000001.1"/>
</dbReference>